<evidence type="ECO:0000313" key="1">
    <source>
        <dbReference type="EMBL" id="KAK1789344.1"/>
    </source>
</evidence>
<gene>
    <name evidence="1" type="ORF">P4O66_015275</name>
</gene>
<reference evidence="1" key="1">
    <citation type="submission" date="2023-03" db="EMBL/GenBank/DDBJ databases">
        <title>Electrophorus voltai genome.</title>
        <authorList>
            <person name="Bian C."/>
        </authorList>
    </citation>
    <scope>NUCLEOTIDE SEQUENCE</scope>
    <source>
        <strain evidence="1">CB-2022</strain>
        <tissue evidence="1">Muscle</tissue>
    </source>
</reference>
<name>A0AAD8YZ71_9TELE</name>
<proteinExistence type="predicted"/>
<evidence type="ECO:0000313" key="2">
    <source>
        <dbReference type="Proteomes" id="UP001239994"/>
    </source>
</evidence>
<dbReference type="EMBL" id="JAROKS010000022">
    <property type="protein sequence ID" value="KAK1789344.1"/>
    <property type="molecule type" value="Genomic_DNA"/>
</dbReference>
<accession>A0AAD8YZ71</accession>
<dbReference type="Proteomes" id="UP001239994">
    <property type="component" value="Unassembled WGS sequence"/>
</dbReference>
<dbReference type="AlphaFoldDB" id="A0AAD8YZ71"/>
<protein>
    <submittedName>
        <fullName evidence="1">Uncharacterized protein</fullName>
    </submittedName>
</protein>
<comment type="caution">
    <text evidence="1">The sequence shown here is derived from an EMBL/GenBank/DDBJ whole genome shotgun (WGS) entry which is preliminary data.</text>
</comment>
<keyword evidence="2" id="KW-1185">Reference proteome</keyword>
<organism evidence="1 2">
    <name type="scientific">Electrophorus voltai</name>
    <dbReference type="NCBI Taxonomy" id="2609070"/>
    <lineage>
        <taxon>Eukaryota</taxon>
        <taxon>Metazoa</taxon>
        <taxon>Chordata</taxon>
        <taxon>Craniata</taxon>
        <taxon>Vertebrata</taxon>
        <taxon>Euteleostomi</taxon>
        <taxon>Actinopterygii</taxon>
        <taxon>Neopterygii</taxon>
        <taxon>Teleostei</taxon>
        <taxon>Ostariophysi</taxon>
        <taxon>Gymnotiformes</taxon>
        <taxon>Gymnotoidei</taxon>
        <taxon>Gymnotidae</taxon>
        <taxon>Electrophorus</taxon>
    </lineage>
</organism>
<sequence length="99" mass="11095">MSENSILCQTCSLNWDDMRERSSASQRLRALLNRSPWLLNAGSCQRVFGSFGCRWSEASVAGARRRDAEQQLGSVCPITCTFVSGPRNLHYEIVTEINP</sequence>